<dbReference type="RefSeq" id="WP_002646669.1">
    <property type="nucleotide sequence ID" value="NZ_CP042910.1"/>
</dbReference>
<organism evidence="3 4">
    <name type="scientific">Gimesia maris</name>
    <dbReference type="NCBI Taxonomy" id="122"/>
    <lineage>
        <taxon>Bacteria</taxon>
        <taxon>Pseudomonadati</taxon>
        <taxon>Planctomycetota</taxon>
        <taxon>Planctomycetia</taxon>
        <taxon>Planctomycetales</taxon>
        <taxon>Planctomycetaceae</taxon>
        <taxon>Gimesia</taxon>
    </lineage>
</organism>
<evidence type="ECO:0000313" key="3">
    <source>
        <dbReference type="EMBL" id="QEG17022.1"/>
    </source>
</evidence>
<protein>
    <submittedName>
        <fullName evidence="3">Uncharacterized protein</fullName>
    </submittedName>
</protein>
<keyword evidence="2" id="KW-0732">Signal</keyword>
<gene>
    <name evidence="3" type="ORF">GmarT_28930</name>
</gene>
<evidence type="ECO:0000313" key="4">
    <source>
        <dbReference type="Proteomes" id="UP000322887"/>
    </source>
</evidence>
<keyword evidence="4" id="KW-1185">Reference proteome</keyword>
<accession>A0ABX5YN50</accession>
<feature type="signal peptide" evidence="2">
    <location>
        <begin position="1"/>
        <end position="18"/>
    </location>
</feature>
<feature type="region of interest" description="Disordered" evidence="1">
    <location>
        <begin position="39"/>
        <end position="59"/>
    </location>
</feature>
<evidence type="ECO:0000256" key="1">
    <source>
        <dbReference type="SAM" id="MobiDB-lite"/>
    </source>
</evidence>
<reference evidence="3 4" key="1">
    <citation type="submission" date="2019-08" db="EMBL/GenBank/DDBJ databases">
        <title>Deep-cultivation of Planctomycetes and their phenomic and genomic characterization uncovers novel biology.</title>
        <authorList>
            <person name="Wiegand S."/>
            <person name="Jogler M."/>
            <person name="Boedeker C."/>
            <person name="Pinto D."/>
            <person name="Vollmers J."/>
            <person name="Rivas-Marin E."/>
            <person name="Kohn T."/>
            <person name="Peeters S.H."/>
            <person name="Heuer A."/>
            <person name="Rast P."/>
            <person name="Oberbeckmann S."/>
            <person name="Bunk B."/>
            <person name="Jeske O."/>
            <person name="Meyerdierks A."/>
            <person name="Storesund J.E."/>
            <person name="Kallscheuer N."/>
            <person name="Luecker S."/>
            <person name="Lage O.M."/>
            <person name="Pohl T."/>
            <person name="Merkel B.J."/>
            <person name="Hornburger P."/>
            <person name="Mueller R.-W."/>
            <person name="Bruemmer F."/>
            <person name="Labrenz M."/>
            <person name="Spormann A.M."/>
            <person name="Op den Camp H."/>
            <person name="Overmann J."/>
            <person name="Amann R."/>
            <person name="Jetten M.S.M."/>
            <person name="Mascher T."/>
            <person name="Medema M.H."/>
            <person name="Devos D.P."/>
            <person name="Kaster A.-K."/>
            <person name="Ovreas L."/>
            <person name="Rohde M."/>
            <person name="Galperin M.Y."/>
            <person name="Jogler C."/>
        </authorList>
    </citation>
    <scope>NUCLEOTIDE SEQUENCE [LARGE SCALE GENOMIC DNA]</scope>
    <source>
        <strain evidence="3 4">DSM 8797</strain>
    </source>
</reference>
<dbReference type="EMBL" id="CP042910">
    <property type="protein sequence ID" value="QEG17022.1"/>
    <property type="molecule type" value="Genomic_DNA"/>
</dbReference>
<sequence length="170" mass="19009">MRSVFLCLFCLMLTPLQAADTQSPLGSWVIPGAEAREQGATTYSVKEPDQAESVSRRTDTGQYLSEKPFQEVVAFYLKKSGFEPPNWSILGREFPGTDLYLPAHWTQQREVDGKLQTVIIQHFIRKQAASAQLLLTNQREVGTVSISITRGKEDTKTLIQIVSIPASDHQ</sequence>
<dbReference type="GeneID" id="98647438"/>
<name>A0ABX5YN50_9PLAN</name>
<evidence type="ECO:0000256" key="2">
    <source>
        <dbReference type="SAM" id="SignalP"/>
    </source>
</evidence>
<feature type="compositionally biased region" description="Basic and acidic residues" evidence="1">
    <location>
        <begin position="46"/>
        <end position="59"/>
    </location>
</feature>
<feature type="chain" id="PRO_5046837411" evidence="2">
    <location>
        <begin position="19"/>
        <end position="170"/>
    </location>
</feature>
<proteinExistence type="predicted"/>
<dbReference type="Proteomes" id="UP000322887">
    <property type="component" value="Chromosome"/>
</dbReference>